<dbReference type="GO" id="GO:0004038">
    <property type="term" value="F:allantoinase activity"/>
    <property type="evidence" value="ECO:0007669"/>
    <property type="project" value="TreeGrafter"/>
</dbReference>
<dbReference type="EMBL" id="LFWV01000027">
    <property type="protein sequence ID" value="KON31718.1"/>
    <property type="molecule type" value="Genomic_DNA"/>
</dbReference>
<reference evidence="2" key="1">
    <citation type="submission" date="2015-06" db="EMBL/GenBank/DDBJ databases">
        <title>New insights into the roles of widespread benthic archaea in carbon and nitrogen cycling.</title>
        <authorList>
            <person name="Lazar C.S."/>
            <person name="Baker B.J."/>
            <person name="Seitz K.W."/>
            <person name="Hyde A.S."/>
            <person name="Dick G.J."/>
            <person name="Hinrichs K.-U."/>
            <person name="Teske A.P."/>
        </authorList>
    </citation>
    <scope>NUCLEOTIDE SEQUENCE [LARGE SCALE GENOMIC DNA]</scope>
</reference>
<sequence length="74" mass="8201">MAQGRKADLTVVDFKQKFRIDASRFHSKAKYSPFDGWEVQGRPVKTFVKGLLVMDEQDIVAKAGCGEVIRGDGA</sequence>
<dbReference type="PANTHER" id="PTHR43668">
    <property type="entry name" value="ALLANTOINASE"/>
    <property type="match status" value="1"/>
</dbReference>
<evidence type="ECO:0000313" key="1">
    <source>
        <dbReference type="EMBL" id="KON31718.1"/>
    </source>
</evidence>
<dbReference type="GO" id="GO:0006145">
    <property type="term" value="P:purine nucleobase catabolic process"/>
    <property type="evidence" value="ECO:0007669"/>
    <property type="project" value="TreeGrafter"/>
</dbReference>
<organism evidence="1 2">
    <name type="scientific">miscellaneous Crenarchaeota group-1 archaeon SG8-32-3</name>
    <dbReference type="NCBI Taxonomy" id="1685125"/>
    <lineage>
        <taxon>Archaea</taxon>
        <taxon>Candidatus Bathyarchaeota</taxon>
        <taxon>MCG-1</taxon>
    </lineage>
</organism>
<evidence type="ECO:0008006" key="3">
    <source>
        <dbReference type="Google" id="ProtNLM"/>
    </source>
</evidence>
<dbReference type="PANTHER" id="PTHR43668:SF2">
    <property type="entry name" value="ALLANTOINASE"/>
    <property type="match status" value="1"/>
</dbReference>
<dbReference type="InterPro" id="IPR050138">
    <property type="entry name" value="DHOase/Allantoinase_Hydrolase"/>
</dbReference>
<accession>A0A0M0BSX6</accession>
<proteinExistence type="predicted"/>
<evidence type="ECO:0000313" key="2">
    <source>
        <dbReference type="Proteomes" id="UP000054016"/>
    </source>
</evidence>
<protein>
    <recommendedName>
        <fullName evidence="3">Amidohydrolase-related domain-containing protein</fullName>
    </recommendedName>
</protein>
<dbReference type="AlphaFoldDB" id="A0A0M0BSX6"/>
<name>A0A0M0BSX6_9ARCH</name>
<dbReference type="GO" id="GO:0005737">
    <property type="term" value="C:cytoplasm"/>
    <property type="evidence" value="ECO:0007669"/>
    <property type="project" value="TreeGrafter"/>
</dbReference>
<dbReference type="InterPro" id="IPR011059">
    <property type="entry name" value="Metal-dep_hydrolase_composite"/>
</dbReference>
<dbReference type="Proteomes" id="UP000054016">
    <property type="component" value="Unassembled WGS sequence"/>
</dbReference>
<comment type="caution">
    <text evidence="1">The sequence shown here is derived from an EMBL/GenBank/DDBJ whole genome shotgun (WGS) entry which is preliminary data.</text>
</comment>
<dbReference type="Gene3D" id="2.30.40.10">
    <property type="entry name" value="Urease, subunit C, domain 1"/>
    <property type="match status" value="1"/>
</dbReference>
<dbReference type="SUPFAM" id="SSF51338">
    <property type="entry name" value="Composite domain of metallo-dependent hydrolases"/>
    <property type="match status" value="1"/>
</dbReference>
<gene>
    <name evidence="1" type="ORF">AC478_02350</name>
</gene>